<dbReference type="PANTHER" id="PTHR16155:SF3">
    <property type="entry name" value="STERILE ALPHA MOTIF DOMAIN-CONTAINING PROTEIN 9-LIKE"/>
    <property type="match status" value="1"/>
</dbReference>
<evidence type="ECO:0000313" key="1">
    <source>
        <dbReference type="Ensembl" id="ENSCMIP00000049109.1"/>
    </source>
</evidence>
<dbReference type="OMA" id="VFEFFNG"/>
<gene>
    <name evidence="1" type="primary">LOC103175627</name>
</gene>
<reference evidence="2" key="3">
    <citation type="journal article" date="2014" name="Nature">
        <title>Elephant shark genome provides unique insights into gnathostome evolution.</title>
        <authorList>
            <consortium name="International Elephant Shark Genome Sequencing Consortium"/>
            <person name="Venkatesh B."/>
            <person name="Lee A.P."/>
            <person name="Ravi V."/>
            <person name="Maurya A.K."/>
            <person name="Lian M.M."/>
            <person name="Swann J.B."/>
            <person name="Ohta Y."/>
            <person name="Flajnik M.F."/>
            <person name="Sutoh Y."/>
            <person name="Kasahara M."/>
            <person name="Hoon S."/>
            <person name="Gangu V."/>
            <person name="Roy S.W."/>
            <person name="Irimia M."/>
            <person name="Korzh V."/>
            <person name="Kondrychyn I."/>
            <person name="Lim Z.W."/>
            <person name="Tay B.H."/>
            <person name="Tohari S."/>
            <person name="Kong K.W."/>
            <person name="Ho S."/>
            <person name="Lorente-Galdos B."/>
            <person name="Quilez J."/>
            <person name="Marques-Bonet T."/>
            <person name="Raney B.J."/>
            <person name="Ingham P.W."/>
            <person name="Tay A."/>
            <person name="Hillier L.W."/>
            <person name="Minx P."/>
            <person name="Boehm T."/>
            <person name="Wilson R.K."/>
            <person name="Brenner S."/>
            <person name="Warren W.C."/>
        </authorList>
    </citation>
    <scope>NUCLEOTIDE SEQUENCE [LARGE SCALE GENOMIC DNA]</scope>
</reference>
<reference evidence="1" key="5">
    <citation type="submission" date="2025-09" db="UniProtKB">
        <authorList>
            <consortium name="Ensembl"/>
        </authorList>
    </citation>
    <scope>IDENTIFICATION</scope>
</reference>
<dbReference type="AlphaFoldDB" id="A0A4W3JZU5"/>
<dbReference type="Ensembl" id="ENSCMIT00000049788.1">
    <property type="protein sequence ID" value="ENSCMIP00000049109.1"/>
    <property type="gene ID" value="ENSCMIG00000020025.1"/>
</dbReference>
<dbReference type="PANTHER" id="PTHR16155">
    <property type="entry name" value="DED DOMAIN-CONTAINING PROTEIN"/>
    <property type="match status" value="1"/>
</dbReference>
<evidence type="ECO:0000313" key="2">
    <source>
        <dbReference type="Proteomes" id="UP000314986"/>
    </source>
</evidence>
<dbReference type="InterPro" id="IPR011990">
    <property type="entry name" value="TPR-like_helical_dom_sf"/>
</dbReference>
<sequence>MYFYRGGKVNWMNFWLADNEYCGEIIQRDAYKASEKKDESLPMLLLAEDCDEECIMSLKDQLTRAVGHQTNVSNLQVILLHCMRVNNPETYKVPERVMVHYNLSPRETSLFKRKLEVLKKQFKENAILTFVLMTQEYNQSVLSKFVKDLLTDIGFSSVEGRLLQSIALLNHYVQDSYITVSQFVSFLNASFQTDLSQGFESTSNKPMNFLLSHLFEATTELQCIRVIHHKVAEEILDQIKPNQSQVVTQLLEKDIFFQQKSTTQVSKFIRQLFVQRKPKNSKQRLKFPPMIAHIAKSESNTKAVAVQEKACECFDEDAIVIQQLVRFLCKTGEFEKAKSWIEKAKILLPSNSYILDTEGQVYKKWLYSLTFPINDPGKLDKAIELALKAINAFQRSQEASESETDWNNSGYFGEVEVGCYIVQLMPLLGIFSEYKNGFYPKLVKYLVTEWVPEEINVSWAPFHDQLKSLHNNICKSMEWIYVYMAYFQPDEGTETMVQAAFENLKKNERQFSSFFNCPLDGPSKKLLKKENMENQMALLKHRKINYLGGGRFSTIFALAADKLREIIDMDTNQQEKLNENYVLSRIAFAMIKPTSPEEDKVSEEQLHELSLQLQRLDFDKPIPHFILLLLHWPDSECNDLSGKKHDEYLTDSLTTLNNLYKGKIKDIQSVKKPTYPHFFLGSGSGFLKRFVHNRNLSRNNGAYDWEANQARLQRVEGSAEGNKIYIQGHCKDSQLPVHRAFNCSIPPGSTRVSFYLGFTLRGCVAYDIQSVQ</sequence>
<protein>
    <submittedName>
        <fullName evidence="1">Sterile alpha motif domain-containing protein 9-like</fullName>
    </submittedName>
</protein>
<accession>A0A4W3JZU5</accession>
<dbReference type="Proteomes" id="UP000314986">
    <property type="component" value="Unassembled WGS sequence"/>
</dbReference>
<dbReference type="SUPFAM" id="SSF48452">
    <property type="entry name" value="TPR-like"/>
    <property type="match status" value="1"/>
</dbReference>
<reference evidence="1" key="4">
    <citation type="submission" date="2025-08" db="UniProtKB">
        <authorList>
            <consortium name="Ensembl"/>
        </authorList>
    </citation>
    <scope>IDENTIFICATION</scope>
</reference>
<name>A0A4W3JZU5_CALMI</name>
<organism evidence="1 2">
    <name type="scientific">Callorhinchus milii</name>
    <name type="common">Ghost shark</name>
    <dbReference type="NCBI Taxonomy" id="7868"/>
    <lineage>
        <taxon>Eukaryota</taxon>
        <taxon>Metazoa</taxon>
        <taxon>Chordata</taxon>
        <taxon>Craniata</taxon>
        <taxon>Vertebrata</taxon>
        <taxon>Chondrichthyes</taxon>
        <taxon>Holocephali</taxon>
        <taxon>Chimaeriformes</taxon>
        <taxon>Callorhinchidae</taxon>
        <taxon>Callorhinchus</taxon>
    </lineage>
</organism>
<dbReference type="GO" id="GO:0005737">
    <property type="term" value="C:cytoplasm"/>
    <property type="evidence" value="ECO:0007669"/>
    <property type="project" value="TreeGrafter"/>
</dbReference>
<proteinExistence type="predicted"/>
<reference evidence="2" key="1">
    <citation type="journal article" date="2006" name="Science">
        <title>Ancient noncoding elements conserved in the human genome.</title>
        <authorList>
            <person name="Venkatesh B."/>
            <person name="Kirkness E.F."/>
            <person name="Loh Y.H."/>
            <person name="Halpern A.L."/>
            <person name="Lee A.P."/>
            <person name="Johnson J."/>
            <person name="Dandona N."/>
            <person name="Viswanathan L.D."/>
            <person name="Tay A."/>
            <person name="Venter J.C."/>
            <person name="Strausberg R.L."/>
            <person name="Brenner S."/>
        </authorList>
    </citation>
    <scope>NUCLEOTIDE SEQUENCE [LARGE SCALE GENOMIC DNA]</scope>
</reference>
<keyword evidence="2" id="KW-1185">Reference proteome</keyword>
<dbReference type="Gene3D" id="1.25.40.10">
    <property type="entry name" value="Tetratricopeptide repeat domain"/>
    <property type="match status" value="1"/>
</dbReference>
<dbReference type="GeneTree" id="ENSGT00390000013973"/>
<dbReference type="InParanoid" id="A0A4W3JZU5"/>
<reference evidence="2" key="2">
    <citation type="journal article" date="2007" name="PLoS Biol.">
        <title>Survey sequencing and comparative analysis of the elephant shark (Callorhinchus milii) genome.</title>
        <authorList>
            <person name="Venkatesh B."/>
            <person name="Kirkness E.F."/>
            <person name="Loh Y.H."/>
            <person name="Halpern A.L."/>
            <person name="Lee A.P."/>
            <person name="Johnson J."/>
            <person name="Dandona N."/>
            <person name="Viswanathan L.D."/>
            <person name="Tay A."/>
            <person name="Venter J.C."/>
            <person name="Strausberg R.L."/>
            <person name="Brenner S."/>
        </authorList>
    </citation>
    <scope>NUCLEOTIDE SEQUENCE [LARGE SCALE GENOMIC DNA]</scope>
</reference>